<keyword evidence="5" id="KW-1185">Reference proteome</keyword>
<sequence length="476" mass="54172">MYNPFILSFKQGISVIEESSDRVIVQSPQVDLNIPEYTINIEPVSPGFLAALKLLATEGATEENLSELVLQTDSFSELPNLYYYLEKFINLGFVCHTVLAEELPMATLVPLGKYDKFQIKEATTDKKYVLSRFAYCRKNKEKLVLESPLSHSQLILVDLQSAALIAELSQPRDCREIYNKIPSLSEDTIKNLFSLLLSDEMLLAVEEDGTIAEETNETLVQWEFHDLLFHSRTRTGRHSNPVGRTYPFLGKIERLPAIKPKVSNDIINLYKPDIEKLKESDYPFSLILEDRKSIKQFNDANPITDKQIGEFLYRTARVKKVMEKGPEEISNRPYPNGGANYELELYLAVNICENIPDGFYHYCPQDHQLCKISDRTKNVDQLLEEIWITNRQHHTPQVLIIMAARFARINWQYESIAYAAILKNVGILLQTMYLVATAMNLGSCAIAQGNADLFALTAKTDYYAETSVGEFILGTK</sequence>
<dbReference type="RefSeq" id="WP_254013641.1">
    <property type="nucleotide sequence ID" value="NZ_JAMZMM010000253.1"/>
</dbReference>
<dbReference type="InterPro" id="IPR054488">
    <property type="entry name" value="ThcOx_dom2"/>
</dbReference>
<dbReference type="InterPro" id="IPR000415">
    <property type="entry name" value="Nitroreductase-like"/>
</dbReference>
<dbReference type="Pfam" id="PF18679">
    <property type="entry name" value="HTH_57"/>
    <property type="match status" value="1"/>
</dbReference>
<evidence type="ECO:0000313" key="4">
    <source>
        <dbReference type="EMBL" id="MCP2730891.1"/>
    </source>
</evidence>
<gene>
    <name evidence="4" type="ORF">NJ959_20905</name>
</gene>
<dbReference type="EMBL" id="JAMZMM010000253">
    <property type="protein sequence ID" value="MCP2730891.1"/>
    <property type="molecule type" value="Genomic_DNA"/>
</dbReference>
<dbReference type="CDD" id="cd02142">
    <property type="entry name" value="McbC_SagB-like_oxidoreductase"/>
    <property type="match status" value="1"/>
</dbReference>
<dbReference type="InterPro" id="IPR020051">
    <property type="entry name" value="SagB-type_dehydrogenase"/>
</dbReference>
<dbReference type="PANTHER" id="PTHR43745">
    <property type="entry name" value="NITROREDUCTASE MJ1384-RELATED"/>
    <property type="match status" value="1"/>
</dbReference>
<dbReference type="Gene3D" id="3.40.109.10">
    <property type="entry name" value="NADH Oxidase"/>
    <property type="match status" value="1"/>
</dbReference>
<dbReference type="InterPro" id="IPR029479">
    <property type="entry name" value="Nitroreductase"/>
</dbReference>
<dbReference type="InterPro" id="IPR052544">
    <property type="entry name" value="Bacteriocin_Proc_Enz"/>
</dbReference>
<dbReference type="PANTHER" id="PTHR43745:SF2">
    <property type="entry name" value="NITROREDUCTASE MJ1384-RELATED"/>
    <property type="match status" value="1"/>
</dbReference>
<comment type="caution">
    <text evidence="4">The sequence shown here is derived from an EMBL/GenBank/DDBJ whole genome shotgun (WGS) entry which is preliminary data.</text>
</comment>
<dbReference type="GO" id="GO:0016491">
    <property type="term" value="F:oxidoreductase activity"/>
    <property type="evidence" value="ECO:0007669"/>
    <property type="project" value="InterPro"/>
</dbReference>
<feature type="domain" description="ThcOx helix turn helix" evidence="2">
    <location>
        <begin position="1"/>
        <end position="117"/>
    </location>
</feature>
<dbReference type="Proteomes" id="UP001204953">
    <property type="component" value="Unassembled WGS sequence"/>
</dbReference>
<dbReference type="Pfam" id="PF00881">
    <property type="entry name" value="Nitroreductase"/>
    <property type="match status" value="1"/>
</dbReference>
<evidence type="ECO:0000259" key="3">
    <source>
        <dbReference type="Pfam" id="PF22767"/>
    </source>
</evidence>
<reference evidence="4" key="1">
    <citation type="submission" date="2022-06" db="EMBL/GenBank/DDBJ databases">
        <title>New cyanobacteria of genus Symplocastrum in benthos of Lake Baikal.</title>
        <authorList>
            <person name="Sorokovikova E."/>
            <person name="Tikhonova I."/>
            <person name="Krasnopeev A."/>
            <person name="Evseev P."/>
            <person name="Gladkikh A."/>
            <person name="Belykh O."/>
        </authorList>
    </citation>
    <scope>NUCLEOTIDE SEQUENCE</scope>
    <source>
        <strain evidence="4">BBK-W-15</strain>
    </source>
</reference>
<dbReference type="Pfam" id="PF22767">
    <property type="entry name" value="ThcOx"/>
    <property type="match status" value="1"/>
</dbReference>
<feature type="domain" description="Nitroreductase" evidence="1">
    <location>
        <begin position="289"/>
        <end position="453"/>
    </location>
</feature>
<dbReference type="SUPFAM" id="SSF55469">
    <property type="entry name" value="FMN-dependent nitroreductase-like"/>
    <property type="match status" value="1"/>
</dbReference>
<accession>A0AAE3KPH1</accession>
<organism evidence="4 5">
    <name type="scientific">Limnofasciculus baicalensis BBK-W-15</name>
    <dbReference type="NCBI Taxonomy" id="2699891"/>
    <lineage>
        <taxon>Bacteria</taxon>
        <taxon>Bacillati</taxon>
        <taxon>Cyanobacteriota</taxon>
        <taxon>Cyanophyceae</taxon>
        <taxon>Coleofasciculales</taxon>
        <taxon>Coleofasciculaceae</taxon>
        <taxon>Limnofasciculus</taxon>
        <taxon>Limnofasciculus baicalensis</taxon>
    </lineage>
</organism>
<protein>
    <submittedName>
        <fullName evidence="4">SagB family peptide dehydrogenase</fullName>
    </submittedName>
</protein>
<evidence type="ECO:0000259" key="1">
    <source>
        <dbReference type="Pfam" id="PF00881"/>
    </source>
</evidence>
<evidence type="ECO:0000313" key="5">
    <source>
        <dbReference type="Proteomes" id="UP001204953"/>
    </source>
</evidence>
<feature type="domain" description="Cyanobactin oxidase ThcOx second" evidence="3">
    <location>
        <begin position="128"/>
        <end position="239"/>
    </location>
</feature>
<name>A0AAE3KPH1_9CYAN</name>
<dbReference type="InterPro" id="IPR040776">
    <property type="entry name" value="ThcOx_HTH"/>
</dbReference>
<proteinExistence type="predicted"/>
<dbReference type="NCBIfam" id="TIGR03605">
    <property type="entry name" value="antibiot_sagB"/>
    <property type="match status" value="1"/>
</dbReference>
<dbReference type="AlphaFoldDB" id="A0AAE3KPH1"/>
<evidence type="ECO:0000259" key="2">
    <source>
        <dbReference type="Pfam" id="PF18679"/>
    </source>
</evidence>